<gene>
    <name evidence="1" type="ORF">ACFSL4_37435</name>
</gene>
<dbReference type="RefSeq" id="WP_381092586.1">
    <property type="nucleotide sequence ID" value="NZ_JBHUDX010000166.1"/>
</dbReference>
<organism evidence="1 2">
    <name type="scientific">Streptomyces caeni</name>
    <dbReference type="NCBI Taxonomy" id="2307231"/>
    <lineage>
        <taxon>Bacteria</taxon>
        <taxon>Bacillati</taxon>
        <taxon>Actinomycetota</taxon>
        <taxon>Actinomycetes</taxon>
        <taxon>Kitasatosporales</taxon>
        <taxon>Streptomycetaceae</taxon>
        <taxon>Streptomyces</taxon>
    </lineage>
</organism>
<sequence length="207" mass="23845">MTDTDRLSRIALRYREEDSPALLIEAGITRMLDTPTHQVLQQDLEDMATPWQIFPATDQLASNLPDSPGLYMFVWRPGFRLRLHGDHSGPLADTSGSFPLILYIGQAGGASRGTNTLRNRYKNYRKHLRGDPEELWTQSEPRRRAERLTRYLSLGPLEFWCAVVEDRSRIEGLEKRLIRLFNPPLNDQNRPRLRVTQLGDSHPAWPS</sequence>
<reference evidence="2" key="1">
    <citation type="journal article" date="2019" name="Int. J. Syst. Evol. Microbiol.">
        <title>The Global Catalogue of Microorganisms (GCM) 10K type strain sequencing project: providing services to taxonomists for standard genome sequencing and annotation.</title>
        <authorList>
            <consortium name="The Broad Institute Genomics Platform"/>
            <consortium name="The Broad Institute Genome Sequencing Center for Infectious Disease"/>
            <person name="Wu L."/>
            <person name="Ma J."/>
        </authorList>
    </citation>
    <scope>NUCLEOTIDE SEQUENCE [LARGE SCALE GENOMIC DNA]</scope>
    <source>
        <strain evidence="2">CGMCC 1.12470</strain>
    </source>
</reference>
<comment type="caution">
    <text evidence="1">The sequence shown here is derived from an EMBL/GenBank/DDBJ whole genome shotgun (WGS) entry which is preliminary data.</text>
</comment>
<name>A0ABW4J240_9ACTN</name>
<evidence type="ECO:0000313" key="1">
    <source>
        <dbReference type="EMBL" id="MFD1663694.1"/>
    </source>
</evidence>
<evidence type="ECO:0008006" key="3">
    <source>
        <dbReference type="Google" id="ProtNLM"/>
    </source>
</evidence>
<proteinExistence type="predicted"/>
<keyword evidence="2" id="KW-1185">Reference proteome</keyword>
<protein>
    <recommendedName>
        <fullName evidence="3">GIY-YIG nuclease family protein</fullName>
    </recommendedName>
</protein>
<accession>A0ABW4J240</accession>
<dbReference type="Proteomes" id="UP001597261">
    <property type="component" value="Unassembled WGS sequence"/>
</dbReference>
<evidence type="ECO:0000313" key="2">
    <source>
        <dbReference type="Proteomes" id="UP001597261"/>
    </source>
</evidence>
<dbReference type="EMBL" id="JBHUDX010000166">
    <property type="protein sequence ID" value="MFD1663694.1"/>
    <property type="molecule type" value="Genomic_DNA"/>
</dbReference>